<reference evidence="1" key="1">
    <citation type="submission" date="2020-08" db="EMBL/GenBank/DDBJ databases">
        <title>Multicomponent nature underlies the extraordinary mechanical properties of spider dragline silk.</title>
        <authorList>
            <person name="Kono N."/>
            <person name="Nakamura H."/>
            <person name="Mori M."/>
            <person name="Yoshida Y."/>
            <person name="Ohtoshi R."/>
            <person name="Malay A.D."/>
            <person name="Moran D.A.P."/>
            <person name="Tomita M."/>
            <person name="Numata K."/>
            <person name="Arakawa K."/>
        </authorList>
    </citation>
    <scope>NUCLEOTIDE SEQUENCE</scope>
</reference>
<keyword evidence="2" id="KW-1185">Reference proteome</keyword>
<evidence type="ECO:0000313" key="1">
    <source>
        <dbReference type="EMBL" id="GFY18341.1"/>
    </source>
</evidence>
<dbReference type="AlphaFoldDB" id="A0A8X6SRR5"/>
<dbReference type="PANTHER" id="PTHR37162:SF1">
    <property type="entry name" value="BED-TYPE DOMAIN-CONTAINING PROTEIN"/>
    <property type="match status" value="1"/>
</dbReference>
<accession>A0A8X6SRR5</accession>
<sequence length="81" mass="9563">MPVDVENIVMKVFAELSCSAKKREDLKECFDFFESEYREVIRHVPTRWISLFNALDRMLSSWGPLKRYFIERGSDNCPTAL</sequence>
<organism evidence="1 2">
    <name type="scientific">Trichonephila clavipes</name>
    <name type="common">Golden silk orbweaver</name>
    <name type="synonym">Nephila clavipes</name>
    <dbReference type="NCBI Taxonomy" id="2585209"/>
    <lineage>
        <taxon>Eukaryota</taxon>
        <taxon>Metazoa</taxon>
        <taxon>Ecdysozoa</taxon>
        <taxon>Arthropoda</taxon>
        <taxon>Chelicerata</taxon>
        <taxon>Arachnida</taxon>
        <taxon>Araneae</taxon>
        <taxon>Araneomorphae</taxon>
        <taxon>Entelegynae</taxon>
        <taxon>Araneoidea</taxon>
        <taxon>Nephilidae</taxon>
        <taxon>Trichonephila</taxon>
    </lineage>
</organism>
<dbReference type="EMBL" id="BMAU01021348">
    <property type="protein sequence ID" value="GFY18341.1"/>
    <property type="molecule type" value="Genomic_DNA"/>
</dbReference>
<gene>
    <name evidence="1" type="ORF">TNCV_2047471</name>
</gene>
<protein>
    <submittedName>
        <fullName evidence="1">Uncharacterized protein</fullName>
    </submittedName>
</protein>
<proteinExistence type="predicted"/>
<name>A0A8X6SRR5_TRICX</name>
<evidence type="ECO:0000313" key="2">
    <source>
        <dbReference type="Proteomes" id="UP000887159"/>
    </source>
</evidence>
<dbReference type="Proteomes" id="UP000887159">
    <property type="component" value="Unassembled WGS sequence"/>
</dbReference>
<comment type="caution">
    <text evidence="1">The sequence shown here is derived from an EMBL/GenBank/DDBJ whole genome shotgun (WGS) entry which is preliminary data.</text>
</comment>
<dbReference type="PANTHER" id="PTHR37162">
    <property type="entry name" value="HAT FAMILY DIMERISATION DOMAINCONTAINING PROTEIN-RELATED"/>
    <property type="match status" value="1"/>
</dbReference>